<gene>
    <name evidence="7" type="ORF">ACFQZJ_18885</name>
</gene>
<evidence type="ECO:0000256" key="3">
    <source>
        <dbReference type="ARBA" id="ARBA00022692"/>
    </source>
</evidence>
<evidence type="ECO:0000313" key="8">
    <source>
        <dbReference type="Proteomes" id="UP001597012"/>
    </source>
</evidence>
<dbReference type="EMBL" id="JBHTHY010000026">
    <property type="protein sequence ID" value="MFD0799543.1"/>
    <property type="molecule type" value="Genomic_DNA"/>
</dbReference>
<feature type="transmembrane region" description="Helical" evidence="6">
    <location>
        <begin position="146"/>
        <end position="169"/>
    </location>
</feature>
<name>A0ABW3B9P5_9FLAO</name>
<reference evidence="8" key="1">
    <citation type="journal article" date="2019" name="Int. J. Syst. Evol. Microbiol.">
        <title>The Global Catalogue of Microorganisms (GCM) 10K type strain sequencing project: providing services to taxonomists for standard genome sequencing and annotation.</title>
        <authorList>
            <consortium name="The Broad Institute Genomics Platform"/>
            <consortium name="The Broad Institute Genome Sequencing Center for Infectious Disease"/>
            <person name="Wu L."/>
            <person name="Ma J."/>
        </authorList>
    </citation>
    <scope>NUCLEOTIDE SEQUENCE [LARGE SCALE GENOMIC DNA]</scope>
    <source>
        <strain evidence="8">CCUG 61948</strain>
    </source>
</reference>
<dbReference type="Pfam" id="PF01943">
    <property type="entry name" value="Polysacc_synt"/>
    <property type="match status" value="1"/>
</dbReference>
<evidence type="ECO:0000256" key="4">
    <source>
        <dbReference type="ARBA" id="ARBA00022989"/>
    </source>
</evidence>
<evidence type="ECO:0000313" key="7">
    <source>
        <dbReference type="EMBL" id="MFD0799543.1"/>
    </source>
</evidence>
<feature type="transmembrane region" description="Helical" evidence="6">
    <location>
        <begin position="325"/>
        <end position="343"/>
    </location>
</feature>
<feature type="transmembrane region" description="Helical" evidence="6">
    <location>
        <begin position="220"/>
        <end position="242"/>
    </location>
</feature>
<feature type="transmembrane region" description="Helical" evidence="6">
    <location>
        <begin position="248"/>
        <end position="273"/>
    </location>
</feature>
<comment type="caution">
    <text evidence="7">The sequence shown here is derived from an EMBL/GenBank/DDBJ whole genome shotgun (WGS) entry which is preliminary data.</text>
</comment>
<dbReference type="RefSeq" id="WP_379936532.1">
    <property type="nucleotide sequence ID" value="NZ_JBHTHY010000026.1"/>
</dbReference>
<dbReference type="InterPro" id="IPR002797">
    <property type="entry name" value="Polysacc_synth"/>
</dbReference>
<protein>
    <submittedName>
        <fullName evidence="7">Lipopolysaccharide biosynthesis protein</fullName>
    </submittedName>
</protein>
<evidence type="ECO:0000256" key="5">
    <source>
        <dbReference type="ARBA" id="ARBA00023136"/>
    </source>
</evidence>
<keyword evidence="3 6" id="KW-0812">Transmembrane</keyword>
<dbReference type="PANTHER" id="PTHR30250:SF11">
    <property type="entry name" value="O-ANTIGEN TRANSPORTER-RELATED"/>
    <property type="match status" value="1"/>
</dbReference>
<feature type="transmembrane region" description="Helical" evidence="6">
    <location>
        <begin position="285"/>
        <end position="313"/>
    </location>
</feature>
<dbReference type="Proteomes" id="UP001597012">
    <property type="component" value="Unassembled WGS sequence"/>
</dbReference>
<sequence length="404" mass="45782">MIKNSRSKMVIMYGSSIAGILLGFLISVLHTKLLGAEKFGDFKFIETVVRFIGSLVSVGFFISLTRLLAINDDRIKERKYVGLFTIVFLIISLIGIILILLFSFIEPYFFGHGLSIIFRKYFFVVSAVIGQLALNEILKGMHKINYLVIFNVIPGTVYVIILYFLSFYLTIGVEFILFLYYLLIFLAVVVAILYLKPKFNFDKKMYRTLLVENKHNGRPIYYGSLAGVATTHIAGFSISYYLTNTEVGFYMLALTVCSPILIVPSVLGTIYFKEFVHLKSIPRKVLGFSFLFTCIALIIFYLLIETVVVYVYGDSFLPVSVMSKYLIFGFILHGLGDLFNRFLGAKGKGKLLRNAAFLVGVVNVIGYTVFISLFDINGAILTKILASCLYMSVMIYYYFNFDKN</sequence>
<feature type="transmembrane region" description="Helical" evidence="6">
    <location>
        <begin position="81"/>
        <end position="105"/>
    </location>
</feature>
<keyword evidence="8" id="KW-1185">Reference proteome</keyword>
<feature type="transmembrane region" description="Helical" evidence="6">
    <location>
        <begin position="12"/>
        <end position="31"/>
    </location>
</feature>
<organism evidence="7 8">
    <name type="scientific">Maribacter chungangensis</name>
    <dbReference type="NCBI Taxonomy" id="1069117"/>
    <lineage>
        <taxon>Bacteria</taxon>
        <taxon>Pseudomonadati</taxon>
        <taxon>Bacteroidota</taxon>
        <taxon>Flavobacteriia</taxon>
        <taxon>Flavobacteriales</taxon>
        <taxon>Flavobacteriaceae</taxon>
        <taxon>Maribacter</taxon>
    </lineage>
</organism>
<feature type="transmembrane region" description="Helical" evidence="6">
    <location>
        <begin position="380"/>
        <end position="399"/>
    </location>
</feature>
<feature type="transmembrane region" description="Helical" evidence="6">
    <location>
        <begin position="175"/>
        <end position="195"/>
    </location>
</feature>
<keyword evidence="2" id="KW-1003">Cell membrane</keyword>
<keyword evidence="5 6" id="KW-0472">Membrane</keyword>
<accession>A0ABW3B9P5</accession>
<evidence type="ECO:0000256" key="6">
    <source>
        <dbReference type="SAM" id="Phobius"/>
    </source>
</evidence>
<feature type="transmembrane region" description="Helical" evidence="6">
    <location>
        <begin position="117"/>
        <end position="134"/>
    </location>
</feature>
<comment type="subcellular location">
    <subcellularLocation>
        <location evidence="1">Cell membrane</location>
        <topology evidence="1">Multi-pass membrane protein</topology>
    </subcellularLocation>
</comment>
<keyword evidence="4 6" id="KW-1133">Transmembrane helix</keyword>
<evidence type="ECO:0000256" key="2">
    <source>
        <dbReference type="ARBA" id="ARBA00022475"/>
    </source>
</evidence>
<proteinExistence type="predicted"/>
<dbReference type="PANTHER" id="PTHR30250">
    <property type="entry name" value="PST FAMILY PREDICTED COLANIC ACID TRANSPORTER"/>
    <property type="match status" value="1"/>
</dbReference>
<evidence type="ECO:0000256" key="1">
    <source>
        <dbReference type="ARBA" id="ARBA00004651"/>
    </source>
</evidence>
<feature type="transmembrane region" description="Helical" evidence="6">
    <location>
        <begin position="355"/>
        <end position="374"/>
    </location>
</feature>
<feature type="transmembrane region" description="Helical" evidence="6">
    <location>
        <begin position="51"/>
        <end position="69"/>
    </location>
</feature>
<dbReference type="InterPro" id="IPR050833">
    <property type="entry name" value="Poly_Biosynth_Transport"/>
</dbReference>